<gene>
    <name evidence="1" type="ORF">H8Z77_09290</name>
</gene>
<protein>
    <submittedName>
        <fullName evidence="1">Uncharacterized protein</fullName>
    </submittedName>
</protein>
<evidence type="ECO:0000313" key="2">
    <source>
        <dbReference type="Proteomes" id="UP000649151"/>
    </source>
</evidence>
<dbReference type="PROSITE" id="PS51257">
    <property type="entry name" value="PROKAR_LIPOPROTEIN"/>
    <property type="match status" value="1"/>
</dbReference>
<dbReference type="RefSeq" id="WP_186996838.1">
    <property type="nucleotide sequence ID" value="NZ_JACOQK010000001.1"/>
</dbReference>
<organism evidence="1 2">
    <name type="scientific">Clostridium facile</name>
    <dbReference type="NCBI Taxonomy" id="2763035"/>
    <lineage>
        <taxon>Bacteria</taxon>
        <taxon>Bacillati</taxon>
        <taxon>Bacillota</taxon>
        <taxon>Clostridia</taxon>
        <taxon>Eubacteriales</taxon>
        <taxon>Clostridiaceae</taxon>
        <taxon>Clostridium</taxon>
    </lineage>
</organism>
<dbReference type="EMBL" id="JACOQK010000001">
    <property type="protein sequence ID" value="MBC5788206.1"/>
    <property type="molecule type" value="Genomic_DNA"/>
</dbReference>
<sequence>MKQFLSSVCLLLTACILLIGCSEQKQQEPTEINADAQLDYTDIADFSNYPDYIRKQYDNRTFLDMEIAVPTPKQFNIYTATVKIPDQQLWIDTFYPDNQDVLSVHVPPEGVIMQIPDTDVNYDVKNSNTIFGVSRENSSYFVSDSEGYGGPYGFLMRANGALYPSMSEYASDQELKSISKEEAIKQVDSIIKKLELQVDQPPEVYALPYEQMRKVAGAAVGYGSIQEGYFIQYRCSVDDVPIFADYHSRLEIDKLISGYGSTIAAIVTKDGLRQWNSLAFYDTQLEQENVSIISLQTVLDSVSQRLAKAFEDRKSLINRAELCYFPIADQQYDLEVTLQPVWVVDTFSIASDDISLENLEKFSKGQHVRYFIDATTGNYIITGDVTTDPV</sequence>
<reference evidence="1 2" key="1">
    <citation type="submission" date="2020-08" db="EMBL/GenBank/DDBJ databases">
        <title>Genome public.</title>
        <authorList>
            <person name="Liu C."/>
            <person name="Sun Q."/>
        </authorList>
    </citation>
    <scope>NUCLEOTIDE SEQUENCE [LARGE SCALE GENOMIC DNA]</scope>
    <source>
        <strain evidence="1 2">NSJ-27</strain>
    </source>
</reference>
<dbReference type="Proteomes" id="UP000649151">
    <property type="component" value="Unassembled WGS sequence"/>
</dbReference>
<evidence type="ECO:0000313" key="1">
    <source>
        <dbReference type="EMBL" id="MBC5788206.1"/>
    </source>
</evidence>
<keyword evidence="2" id="KW-1185">Reference proteome</keyword>
<accession>A0ABR7IST9</accession>
<name>A0ABR7IST9_9CLOT</name>
<comment type="caution">
    <text evidence="1">The sequence shown here is derived from an EMBL/GenBank/DDBJ whole genome shotgun (WGS) entry which is preliminary data.</text>
</comment>
<proteinExistence type="predicted"/>